<dbReference type="InParanoid" id="Q759R8"/>
<dbReference type="eggNOG" id="ENOG502RYV2">
    <property type="taxonomic scope" value="Eukaryota"/>
</dbReference>
<proteinExistence type="predicted"/>
<reference evidence="2" key="2">
    <citation type="journal article" date="2013" name="G3 (Bethesda)">
        <title>Genomes of Ashbya fungi isolated from insects reveal four mating-type loci, numerous translocations, lack of transposons, and distinct gene duplications.</title>
        <authorList>
            <person name="Dietrich F.S."/>
            <person name="Voegeli S."/>
            <person name="Kuo S."/>
            <person name="Philippsen P."/>
        </authorList>
    </citation>
    <scope>GENOME REANNOTATION</scope>
    <source>
        <strain evidence="2">ATCC 10895 / CBS 109.51 / FGSC 9923 / NRRL Y-1056</strain>
    </source>
</reference>
<dbReference type="KEGG" id="ago:AGOS_ADR205C"/>
<dbReference type="HOGENOM" id="CLU_058084_1_0_1"/>
<evidence type="ECO:0000313" key="2">
    <source>
        <dbReference type="Proteomes" id="UP000000591"/>
    </source>
</evidence>
<dbReference type="GeneID" id="4620463"/>
<gene>
    <name evidence="1" type="ORF">AGOS_ADR205C</name>
</gene>
<dbReference type="AlphaFoldDB" id="Q759R8"/>
<accession>Q759R8</accession>
<reference evidence="1 2" key="1">
    <citation type="journal article" date="2004" name="Science">
        <title>The Ashbya gossypii genome as a tool for mapping the ancient Saccharomyces cerevisiae genome.</title>
        <authorList>
            <person name="Dietrich F.S."/>
            <person name="Voegeli S."/>
            <person name="Brachat S."/>
            <person name="Lerch A."/>
            <person name="Gates K."/>
            <person name="Steiner S."/>
            <person name="Mohr C."/>
            <person name="Pohlmann R."/>
            <person name="Luedi P."/>
            <person name="Choi S."/>
            <person name="Wing R.A."/>
            <person name="Flavier A."/>
            <person name="Gaffney T.D."/>
            <person name="Philippsen P."/>
        </authorList>
    </citation>
    <scope>NUCLEOTIDE SEQUENCE [LARGE SCALE GENOMIC DNA]</scope>
    <source>
        <strain evidence="2">ATCC 10895 / CBS 109.51 / FGSC 9923 / NRRL Y-1056</strain>
    </source>
</reference>
<dbReference type="RefSeq" id="NP_984301.2">
    <property type="nucleotide sequence ID" value="NM_209654.2"/>
</dbReference>
<evidence type="ECO:0000313" key="1">
    <source>
        <dbReference type="EMBL" id="AAS52125.2"/>
    </source>
</evidence>
<dbReference type="OrthoDB" id="5563539at2759"/>
<dbReference type="FunCoup" id="Q759R8">
    <property type="interactions" value="53"/>
</dbReference>
<sequence length="246" mass="28561">MSIDDVVLVKQNLTLLDNATDLDRPAVDYFRCSLAEEPRKVFEIWQSLVKMGKRRLLRLPSCAMEDQYGYELYVQRLQHCLWRRWSMRQFGLEHNKIDPLQINWNKENDVTLLYGPTMSADACRMRPWCRCGAKMWAGDCDAQVSDSDSDAWSGMTSAGSSASSILECRHRRQSRGGHRGLHFNEHVQQRNIDWFGGCHDRFTVLNDRWNEERRASAPECIIVDSVDDTEYAAGCLVHRAYDDYLM</sequence>
<name>Q759R8_EREGS</name>
<dbReference type="Proteomes" id="UP000000591">
    <property type="component" value="Chromosome IV"/>
</dbReference>
<dbReference type="EMBL" id="AE016817">
    <property type="protein sequence ID" value="AAS52125.2"/>
    <property type="molecule type" value="Genomic_DNA"/>
</dbReference>
<organism evidence="1 2">
    <name type="scientific">Eremothecium gossypii (strain ATCC 10895 / CBS 109.51 / FGSC 9923 / NRRL Y-1056)</name>
    <name type="common">Yeast</name>
    <name type="synonym">Ashbya gossypii</name>
    <dbReference type="NCBI Taxonomy" id="284811"/>
    <lineage>
        <taxon>Eukaryota</taxon>
        <taxon>Fungi</taxon>
        <taxon>Dikarya</taxon>
        <taxon>Ascomycota</taxon>
        <taxon>Saccharomycotina</taxon>
        <taxon>Saccharomycetes</taxon>
        <taxon>Saccharomycetales</taxon>
        <taxon>Saccharomycetaceae</taxon>
        <taxon>Eremothecium</taxon>
    </lineage>
</organism>
<protein>
    <submittedName>
        <fullName evidence="1">ADR205Cp</fullName>
    </submittedName>
</protein>
<keyword evidence="2" id="KW-1185">Reference proteome</keyword>